<name>A0A841I0P4_9DEIO</name>
<keyword evidence="1" id="KW-0472">Membrane</keyword>
<dbReference type="Proteomes" id="UP000569951">
    <property type="component" value="Unassembled WGS sequence"/>
</dbReference>
<accession>A0A841I0P4</accession>
<keyword evidence="3" id="KW-1185">Reference proteome</keyword>
<evidence type="ECO:0000313" key="3">
    <source>
        <dbReference type="Proteomes" id="UP000569951"/>
    </source>
</evidence>
<sequence length="140" mass="15672">MQQFLNEQTQAIRSALEGLNPIPRGLWELMRSPVFWLSLWVGFNVAAARLFFGRVLGPVIGLGWACWVWASVLPGSLPEVLLTLGVLLGGTLLLRWGLVSPAGLALRGLRRCPECAEPVRRAARRCRYCGSDLEERRIFR</sequence>
<feature type="transmembrane region" description="Helical" evidence="1">
    <location>
        <begin position="59"/>
        <end position="77"/>
    </location>
</feature>
<comment type="caution">
    <text evidence="2">The sequence shown here is derived from an EMBL/GenBank/DDBJ whole genome shotgun (WGS) entry which is preliminary data.</text>
</comment>
<evidence type="ECO:0000313" key="2">
    <source>
        <dbReference type="EMBL" id="MBB6097545.1"/>
    </source>
</evidence>
<dbReference type="RefSeq" id="WP_183985095.1">
    <property type="nucleotide sequence ID" value="NZ_JACHHG010000003.1"/>
</dbReference>
<gene>
    <name evidence="2" type="ORF">HNR42_000962</name>
</gene>
<keyword evidence="1" id="KW-1133">Transmembrane helix</keyword>
<evidence type="ECO:0008006" key="4">
    <source>
        <dbReference type="Google" id="ProtNLM"/>
    </source>
</evidence>
<keyword evidence="1" id="KW-0812">Transmembrane</keyword>
<feature type="transmembrane region" description="Helical" evidence="1">
    <location>
        <begin position="83"/>
        <end position="106"/>
    </location>
</feature>
<dbReference type="EMBL" id="JACHHG010000003">
    <property type="protein sequence ID" value="MBB6097545.1"/>
    <property type="molecule type" value="Genomic_DNA"/>
</dbReference>
<dbReference type="AlphaFoldDB" id="A0A841I0P4"/>
<organism evidence="2 3">
    <name type="scientific">Deinobacterium chartae</name>
    <dbReference type="NCBI Taxonomy" id="521158"/>
    <lineage>
        <taxon>Bacteria</taxon>
        <taxon>Thermotogati</taxon>
        <taxon>Deinococcota</taxon>
        <taxon>Deinococci</taxon>
        <taxon>Deinococcales</taxon>
        <taxon>Deinococcaceae</taxon>
        <taxon>Deinobacterium</taxon>
    </lineage>
</organism>
<reference evidence="2 3" key="1">
    <citation type="submission" date="2020-08" db="EMBL/GenBank/DDBJ databases">
        <title>Genomic Encyclopedia of Type Strains, Phase IV (KMG-IV): sequencing the most valuable type-strain genomes for metagenomic binning, comparative biology and taxonomic classification.</title>
        <authorList>
            <person name="Goeker M."/>
        </authorList>
    </citation>
    <scope>NUCLEOTIDE SEQUENCE [LARGE SCALE GENOMIC DNA]</scope>
    <source>
        <strain evidence="2 3">DSM 21458</strain>
    </source>
</reference>
<proteinExistence type="predicted"/>
<evidence type="ECO:0000256" key="1">
    <source>
        <dbReference type="SAM" id="Phobius"/>
    </source>
</evidence>
<protein>
    <recommendedName>
        <fullName evidence="4">Zinc ribbon domain-containing protein</fullName>
    </recommendedName>
</protein>